<dbReference type="EMBL" id="CP031517">
    <property type="protein sequence ID" value="QOS39299.1"/>
    <property type="molecule type" value="Genomic_DNA"/>
</dbReference>
<reference evidence="2 3" key="1">
    <citation type="submission" date="2018-08" db="EMBL/GenBank/DDBJ databases">
        <title>The first complete genome of Treponema rectale (CHPAT), a commensal spirochete of the bovine rectum.</title>
        <authorList>
            <person name="Staton G.J."/>
            <person name="Clegg S.R."/>
            <person name="Carter S.D."/>
            <person name="Radford A.D."/>
            <person name="Darby A."/>
            <person name="Hall N."/>
            <person name="Birtles R.J."/>
            <person name="Evans N.J."/>
        </authorList>
    </citation>
    <scope>NUCLEOTIDE SEQUENCE [LARGE SCALE GENOMIC DNA]</scope>
    <source>
        <strain evidence="2 3">CHPA</strain>
    </source>
</reference>
<accession>A0A7M1XIC0</accession>
<keyword evidence="1" id="KW-0472">Membrane</keyword>
<sequence>MIIKDSFSLGVALPLGIIGISLLLSLANPKLANWFKMEKTERDGTTYYVKPRINFYAMYEWIFLIASYVVSFLFVLNIIITNAIELA</sequence>
<feature type="transmembrane region" description="Helical" evidence="1">
    <location>
        <begin position="7"/>
        <end position="27"/>
    </location>
</feature>
<dbReference type="KEGG" id="trc:DYE49_02055"/>
<name>A0A7M1XIC0_9SPIR</name>
<protein>
    <submittedName>
        <fullName evidence="2">Uncharacterized protein</fullName>
    </submittedName>
</protein>
<keyword evidence="1" id="KW-0812">Transmembrane</keyword>
<organism evidence="2 3">
    <name type="scientific">Treponema rectale</name>
    <dbReference type="NCBI Taxonomy" id="744512"/>
    <lineage>
        <taxon>Bacteria</taxon>
        <taxon>Pseudomonadati</taxon>
        <taxon>Spirochaetota</taxon>
        <taxon>Spirochaetia</taxon>
        <taxon>Spirochaetales</taxon>
        <taxon>Treponemataceae</taxon>
        <taxon>Treponema</taxon>
    </lineage>
</organism>
<keyword evidence="1" id="KW-1133">Transmembrane helix</keyword>
<proteinExistence type="predicted"/>
<dbReference type="AlphaFoldDB" id="A0A7M1XIC0"/>
<feature type="transmembrane region" description="Helical" evidence="1">
    <location>
        <begin position="61"/>
        <end position="84"/>
    </location>
</feature>
<dbReference type="Proteomes" id="UP000593591">
    <property type="component" value="Chromosome"/>
</dbReference>
<evidence type="ECO:0000313" key="2">
    <source>
        <dbReference type="EMBL" id="QOS39299.1"/>
    </source>
</evidence>
<gene>
    <name evidence="2" type="ORF">DYE49_02055</name>
</gene>
<evidence type="ECO:0000313" key="3">
    <source>
        <dbReference type="Proteomes" id="UP000593591"/>
    </source>
</evidence>
<evidence type="ECO:0000256" key="1">
    <source>
        <dbReference type="SAM" id="Phobius"/>
    </source>
</evidence>